<sequence>MSSGPEEVQILITPSQGLIELMIIPQQESRQNWYNLARFVESYVSRHHFSSTHKLSMGLRSGQLQNFDFLVFKPLCN</sequence>
<organism evidence="1 2">
    <name type="scientific">Ataeniobius toweri</name>
    <dbReference type="NCBI Taxonomy" id="208326"/>
    <lineage>
        <taxon>Eukaryota</taxon>
        <taxon>Metazoa</taxon>
        <taxon>Chordata</taxon>
        <taxon>Craniata</taxon>
        <taxon>Vertebrata</taxon>
        <taxon>Euteleostomi</taxon>
        <taxon>Actinopterygii</taxon>
        <taxon>Neopterygii</taxon>
        <taxon>Teleostei</taxon>
        <taxon>Neoteleostei</taxon>
        <taxon>Acanthomorphata</taxon>
        <taxon>Ovalentaria</taxon>
        <taxon>Atherinomorphae</taxon>
        <taxon>Cyprinodontiformes</taxon>
        <taxon>Goodeidae</taxon>
        <taxon>Ataeniobius</taxon>
    </lineage>
</organism>
<comment type="caution">
    <text evidence="1">The sequence shown here is derived from an EMBL/GenBank/DDBJ whole genome shotgun (WGS) entry which is preliminary data.</text>
</comment>
<evidence type="ECO:0000313" key="1">
    <source>
        <dbReference type="EMBL" id="MED6233752.1"/>
    </source>
</evidence>
<name>A0ABU7A6P1_9TELE</name>
<gene>
    <name evidence="1" type="ORF">ATANTOWER_016195</name>
</gene>
<protein>
    <submittedName>
        <fullName evidence="1">Uncharacterized protein</fullName>
    </submittedName>
</protein>
<accession>A0ABU7A6P1</accession>
<keyword evidence="2" id="KW-1185">Reference proteome</keyword>
<dbReference type="EMBL" id="JAHUTI010003355">
    <property type="protein sequence ID" value="MED6233752.1"/>
    <property type="molecule type" value="Genomic_DNA"/>
</dbReference>
<dbReference type="Proteomes" id="UP001345963">
    <property type="component" value="Unassembled WGS sequence"/>
</dbReference>
<proteinExistence type="predicted"/>
<evidence type="ECO:0000313" key="2">
    <source>
        <dbReference type="Proteomes" id="UP001345963"/>
    </source>
</evidence>
<reference evidence="1 2" key="1">
    <citation type="submission" date="2021-07" db="EMBL/GenBank/DDBJ databases">
        <authorList>
            <person name="Palmer J.M."/>
        </authorList>
    </citation>
    <scope>NUCLEOTIDE SEQUENCE [LARGE SCALE GENOMIC DNA]</scope>
    <source>
        <strain evidence="1 2">AT_MEX2019</strain>
        <tissue evidence="1">Muscle</tissue>
    </source>
</reference>